<dbReference type="InterPro" id="IPR016161">
    <property type="entry name" value="Ald_DH/histidinol_DH"/>
</dbReference>
<reference evidence="2" key="1">
    <citation type="submission" date="2021-02" db="EMBL/GenBank/DDBJ databases">
        <authorList>
            <person name="Nowell W R."/>
        </authorList>
    </citation>
    <scope>NUCLEOTIDE SEQUENCE</scope>
</reference>
<evidence type="ECO:0000313" key="3">
    <source>
        <dbReference type="Proteomes" id="UP000663889"/>
    </source>
</evidence>
<dbReference type="Proteomes" id="UP000663889">
    <property type="component" value="Unassembled WGS sequence"/>
</dbReference>
<evidence type="ECO:0000259" key="1">
    <source>
        <dbReference type="Pfam" id="PF00171"/>
    </source>
</evidence>
<dbReference type="EMBL" id="CAJNOU010006421">
    <property type="protein sequence ID" value="CAF1504434.1"/>
    <property type="molecule type" value="Genomic_DNA"/>
</dbReference>
<organism evidence="2 3">
    <name type="scientific">Rotaria sordida</name>
    <dbReference type="NCBI Taxonomy" id="392033"/>
    <lineage>
        <taxon>Eukaryota</taxon>
        <taxon>Metazoa</taxon>
        <taxon>Spiralia</taxon>
        <taxon>Gnathifera</taxon>
        <taxon>Rotifera</taxon>
        <taxon>Eurotatoria</taxon>
        <taxon>Bdelloidea</taxon>
        <taxon>Philodinida</taxon>
        <taxon>Philodinidae</taxon>
        <taxon>Rotaria</taxon>
    </lineage>
</organism>
<evidence type="ECO:0000313" key="2">
    <source>
        <dbReference type="EMBL" id="CAF1504434.1"/>
    </source>
</evidence>
<dbReference type="InterPro" id="IPR015590">
    <property type="entry name" value="Aldehyde_DH_dom"/>
</dbReference>
<dbReference type="Pfam" id="PF00171">
    <property type="entry name" value="Aldedh"/>
    <property type="match status" value="2"/>
</dbReference>
<dbReference type="Gene3D" id="3.40.605.10">
    <property type="entry name" value="Aldehyde Dehydrogenase, Chain A, domain 1"/>
    <property type="match status" value="1"/>
</dbReference>
<protein>
    <recommendedName>
        <fullName evidence="1">Aldehyde dehydrogenase domain-containing protein</fullName>
    </recommendedName>
</protein>
<dbReference type="InterPro" id="IPR016163">
    <property type="entry name" value="Ald_DH_C"/>
</dbReference>
<dbReference type="SUPFAM" id="SSF53720">
    <property type="entry name" value="ALDH-like"/>
    <property type="match status" value="1"/>
</dbReference>
<comment type="caution">
    <text evidence="2">The sequence shown here is derived from an EMBL/GenBank/DDBJ whole genome shotgun (WGS) entry which is preliminary data.</text>
</comment>
<dbReference type="PANTHER" id="PTHR11699">
    <property type="entry name" value="ALDEHYDE DEHYDROGENASE-RELATED"/>
    <property type="match status" value="1"/>
</dbReference>
<accession>A0A815TIZ6</accession>
<dbReference type="InterPro" id="IPR016162">
    <property type="entry name" value="Ald_DH_N"/>
</dbReference>
<dbReference type="Gene3D" id="3.40.309.10">
    <property type="entry name" value="Aldehyde Dehydrogenase, Chain A, domain 2"/>
    <property type="match status" value="1"/>
</dbReference>
<sequence length="132" mass="14622">MLALELGSALVYGNVVILKPAEQTPLTTLFYPSAIKKASLPPGIINSVLGNTHHQNENNSYNDIHIHTQLETILECIRSGKKVGDKGYFTRPTIFTNVKDDMKIAREESINRIYSATASKFLSTLESESLVE</sequence>
<proteinExistence type="predicted"/>
<dbReference type="GO" id="GO:0016620">
    <property type="term" value="F:oxidoreductase activity, acting on the aldehyde or oxo group of donors, NAD or NADP as acceptor"/>
    <property type="evidence" value="ECO:0007669"/>
    <property type="project" value="InterPro"/>
</dbReference>
<feature type="domain" description="Aldehyde dehydrogenase" evidence="1">
    <location>
        <begin position="72"/>
        <end position="109"/>
    </location>
</feature>
<dbReference type="AlphaFoldDB" id="A0A815TIZ6"/>
<gene>
    <name evidence="2" type="ORF">SEV965_LOCUS36241</name>
</gene>
<feature type="domain" description="Aldehyde dehydrogenase" evidence="1">
    <location>
        <begin position="2"/>
        <end position="53"/>
    </location>
</feature>
<name>A0A815TIZ6_9BILA</name>